<dbReference type="InterPro" id="IPR018759">
    <property type="entry name" value="BBP2_2"/>
</dbReference>
<keyword evidence="4" id="KW-1185">Reference proteome</keyword>
<dbReference type="Pfam" id="PF10082">
    <property type="entry name" value="BBP2_2"/>
    <property type="match status" value="1"/>
</dbReference>
<organism evidence="3 4">
    <name type="scientific">Falsiroseomonas algicola</name>
    <dbReference type="NCBI Taxonomy" id="2716930"/>
    <lineage>
        <taxon>Bacteria</taxon>
        <taxon>Pseudomonadati</taxon>
        <taxon>Pseudomonadota</taxon>
        <taxon>Alphaproteobacteria</taxon>
        <taxon>Acetobacterales</taxon>
        <taxon>Roseomonadaceae</taxon>
        <taxon>Falsiroseomonas</taxon>
    </lineage>
</organism>
<dbReference type="EMBL" id="JAAIKB010000027">
    <property type="protein sequence ID" value="NGM24205.1"/>
    <property type="molecule type" value="Genomic_DNA"/>
</dbReference>
<dbReference type="AlphaFoldDB" id="A0A6M1LUP3"/>
<dbReference type="RefSeq" id="WP_164698119.1">
    <property type="nucleotide sequence ID" value="NZ_JAAIKB010000027.1"/>
</dbReference>
<proteinExistence type="predicted"/>
<feature type="signal peptide" evidence="2">
    <location>
        <begin position="1"/>
        <end position="20"/>
    </location>
</feature>
<feature type="chain" id="PRO_5026961841" evidence="2">
    <location>
        <begin position="21"/>
        <end position="446"/>
    </location>
</feature>
<dbReference type="Proteomes" id="UP000475385">
    <property type="component" value="Unassembled WGS sequence"/>
</dbReference>
<keyword evidence="2" id="KW-0732">Signal</keyword>
<feature type="region of interest" description="Disordered" evidence="1">
    <location>
        <begin position="33"/>
        <end position="67"/>
    </location>
</feature>
<evidence type="ECO:0000313" key="3">
    <source>
        <dbReference type="EMBL" id="NGM24205.1"/>
    </source>
</evidence>
<evidence type="ECO:0000256" key="2">
    <source>
        <dbReference type="SAM" id="SignalP"/>
    </source>
</evidence>
<accession>A0A6M1LUP3</accession>
<evidence type="ECO:0000313" key="4">
    <source>
        <dbReference type="Proteomes" id="UP000475385"/>
    </source>
</evidence>
<feature type="compositionally biased region" description="Basic and acidic residues" evidence="1">
    <location>
        <begin position="34"/>
        <end position="44"/>
    </location>
</feature>
<protein>
    <submittedName>
        <fullName evidence="3">Outer membrane beta-barrel protein</fullName>
    </submittedName>
</protein>
<feature type="compositionally biased region" description="Basic and acidic residues" evidence="1">
    <location>
        <begin position="52"/>
        <end position="67"/>
    </location>
</feature>
<name>A0A6M1LUP3_9PROT</name>
<sequence length="446" mass="48389">MLQRLVLPLGVLAFMAPALTAPGGALAQGIDSRLPTDKAEDPRRQGNSARVTQERSPENDRTGENDAHRVAPAYIAPGVRVGNFIINPFVEAEGRYNSNIFAQPAARSDFITRVTAAGAARSDLPVHAVNASARIDSYTYSRYSSEDRVDGEVTANGRLDISRDAWIYGGAAYFSTHEDRGSPDDRRGREPTRASGYVAESGSVARFGAISLGADIQATRREFDDVSTSTGTPIRNSLRDRWEFVGAARAAYEFFPGYAAVARVEGNIRNYDSSVDTLGFNRDSRGFRTEAGIGVDLTQLIRADFLVGYLQQDYEDNRLRDASGFSTRGVLNWTPSRLTVVAASLDRTVVETVTNASSVVRTAGSVVVRHELARNTVLTGSAYAAYDEFSGLPREDTTVGTLARITYALTPNLYVTSSAGYRRRTSTAPDNGFNESIIALRIGARL</sequence>
<comment type="caution">
    <text evidence="3">The sequence shown here is derived from an EMBL/GenBank/DDBJ whole genome shotgun (WGS) entry which is preliminary data.</text>
</comment>
<evidence type="ECO:0000256" key="1">
    <source>
        <dbReference type="SAM" id="MobiDB-lite"/>
    </source>
</evidence>
<reference evidence="3 4" key="1">
    <citation type="submission" date="2020-03" db="EMBL/GenBank/DDBJ databases">
        <title>Roseomonas stagni sp. nov., isolated from pond water in Japan.</title>
        <authorList>
            <person name="Furuhata K."/>
            <person name="Miyamoto H."/>
            <person name="Goto K."/>
        </authorList>
    </citation>
    <scope>NUCLEOTIDE SEQUENCE [LARGE SCALE GENOMIC DNA]</scope>
    <source>
        <strain evidence="3 4">PeD5</strain>
    </source>
</reference>
<gene>
    <name evidence="3" type="ORF">G3576_29720</name>
</gene>